<dbReference type="RefSeq" id="WP_197647367.1">
    <property type="nucleotide sequence ID" value="NZ_JAEACP010000027.1"/>
</dbReference>
<proteinExistence type="predicted"/>
<evidence type="ECO:0000313" key="2">
    <source>
        <dbReference type="EMBL" id="MFC3085791.1"/>
    </source>
</evidence>
<feature type="region of interest" description="Disordered" evidence="1">
    <location>
        <begin position="196"/>
        <end position="216"/>
    </location>
</feature>
<reference evidence="3" key="1">
    <citation type="journal article" date="2019" name="Int. J. Syst. Evol. Microbiol.">
        <title>The Global Catalogue of Microorganisms (GCM) 10K type strain sequencing project: providing services to taxonomists for standard genome sequencing and annotation.</title>
        <authorList>
            <consortium name="The Broad Institute Genomics Platform"/>
            <consortium name="The Broad Institute Genome Sequencing Center for Infectious Disease"/>
            <person name="Wu L."/>
            <person name="Ma J."/>
        </authorList>
    </citation>
    <scope>NUCLEOTIDE SEQUENCE [LARGE SCALE GENOMIC DNA]</scope>
    <source>
        <strain evidence="3">KCTC 62102</strain>
    </source>
</reference>
<dbReference type="Proteomes" id="UP001595445">
    <property type="component" value="Unassembled WGS sequence"/>
</dbReference>
<sequence>MEPTTGLILRRITQTDLSVSAHKLATIILDAIAWKEGYNGLPRGTAAFTLADLASKMGISRQYLTELLAELEASELELRREKPNGKFAPWLFRFTAFDAVDENQDVESGTGDTSLSRGEDNKTVFSGQITISGGSNVFQTCWAELIKAAKKALPCWNIDTQVIWDRFLAFNRARGNDSVPAGFLLGFMRRWRTSAGTVSRPEAASTPAKRAPDPRERELHDQIKAAPSGNRQFHASDLCRLIGQAAYDARVLDVIRQFGCPRFTATLAVHGRAVMAGEIAR</sequence>
<evidence type="ECO:0000256" key="1">
    <source>
        <dbReference type="SAM" id="MobiDB-lite"/>
    </source>
</evidence>
<dbReference type="EMBL" id="JBHRSM010000012">
    <property type="protein sequence ID" value="MFC3085791.1"/>
    <property type="molecule type" value="Genomic_DNA"/>
</dbReference>
<keyword evidence="3" id="KW-1185">Reference proteome</keyword>
<protein>
    <recommendedName>
        <fullName evidence="4">Helix-turn-helix domain-containing protein</fullName>
    </recommendedName>
</protein>
<name>A0ABV7DRW7_9RHOB</name>
<comment type="caution">
    <text evidence="2">The sequence shown here is derived from an EMBL/GenBank/DDBJ whole genome shotgun (WGS) entry which is preliminary data.</text>
</comment>
<accession>A0ABV7DRW7</accession>
<gene>
    <name evidence="2" type="ORF">ACFOD6_06990</name>
</gene>
<organism evidence="2 3">
    <name type="scientific">Tabrizicola soli</name>
    <dbReference type="NCBI Taxonomy" id="2185115"/>
    <lineage>
        <taxon>Bacteria</taxon>
        <taxon>Pseudomonadati</taxon>
        <taxon>Pseudomonadota</taxon>
        <taxon>Alphaproteobacteria</taxon>
        <taxon>Rhodobacterales</taxon>
        <taxon>Paracoccaceae</taxon>
        <taxon>Tabrizicola</taxon>
    </lineage>
</organism>
<evidence type="ECO:0008006" key="4">
    <source>
        <dbReference type="Google" id="ProtNLM"/>
    </source>
</evidence>
<evidence type="ECO:0000313" key="3">
    <source>
        <dbReference type="Proteomes" id="UP001595445"/>
    </source>
</evidence>